<dbReference type="GO" id="GO:0000981">
    <property type="term" value="F:DNA-binding transcription factor activity, RNA polymerase II-specific"/>
    <property type="evidence" value="ECO:0007669"/>
    <property type="project" value="InterPro"/>
</dbReference>
<keyword evidence="2" id="KW-0539">Nucleus</keyword>
<feature type="domain" description="Zn(2)-C6 fungal-type" evidence="4">
    <location>
        <begin position="25"/>
        <end position="53"/>
    </location>
</feature>
<evidence type="ECO:0000256" key="1">
    <source>
        <dbReference type="ARBA" id="ARBA00004123"/>
    </source>
</evidence>
<protein>
    <recommendedName>
        <fullName evidence="4">Zn(2)-C6 fungal-type domain-containing protein</fullName>
    </recommendedName>
</protein>
<comment type="subcellular location">
    <subcellularLocation>
        <location evidence="1">Nucleus</location>
    </subcellularLocation>
</comment>
<dbReference type="Gene3D" id="4.10.240.10">
    <property type="entry name" value="Zn(2)-C6 fungal-type DNA-binding domain"/>
    <property type="match status" value="1"/>
</dbReference>
<dbReference type="InterPro" id="IPR001138">
    <property type="entry name" value="Zn2Cys6_DnaBD"/>
</dbReference>
<dbReference type="GO" id="GO:0045944">
    <property type="term" value="P:positive regulation of transcription by RNA polymerase II"/>
    <property type="evidence" value="ECO:0007669"/>
    <property type="project" value="TreeGrafter"/>
</dbReference>
<dbReference type="PANTHER" id="PTHR37534">
    <property type="entry name" value="TRANSCRIPTIONAL ACTIVATOR PROTEIN UGA3"/>
    <property type="match status" value="1"/>
</dbReference>
<dbReference type="STRING" id="983964.A0A2T3ZS05"/>
<dbReference type="PANTHER" id="PTHR37534:SF11">
    <property type="entry name" value="ZN(II)2CYS6 TRANSCRIPTION FACTOR (EUROFUNG)"/>
    <property type="match status" value="1"/>
</dbReference>
<proteinExistence type="predicted"/>
<evidence type="ECO:0000256" key="3">
    <source>
        <dbReference type="SAM" id="MobiDB-lite"/>
    </source>
</evidence>
<dbReference type="Pfam" id="PF00172">
    <property type="entry name" value="Zn_clus"/>
    <property type="match status" value="1"/>
</dbReference>
<evidence type="ECO:0000313" key="6">
    <source>
        <dbReference type="Proteomes" id="UP000241690"/>
    </source>
</evidence>
<dbReference type="Proteomes" id="UP000241690">
    <property type="component" value="Unassembled WGS sequence"/>
</dbReference>
<sequence length="664" mass="73241">MATNIHRQAPPIPGKRRPVNKTFSGCARCKSSKVKCDEAKPSCGRCVSRKLPCPGYPGMIIRWSTKHEVFNSVKDPSLICNTSSRPALNSHLTFHPTYPKGSPPLQKPTPSTESGLRQTCSDIISCSSTENNAVPDEEENTPISAIANGSYKLPNSHGPAYLLDKNSSVGSVDFAGTAPSLSGVMQYQDNYQWLDTSSVVPWKKTSIPPAISHLPADLATYYFKNVCSVFSSFDSELNPFRSYVSQVFSYSAPVFNAMLSGSAARLADEKPQLKVIALQYQSQALRCIAESLKQTNKVREDTLFAIFLIGLSTAWHDGKDIGIAHFHAAQRAISSNAISARGNNQSMANFFKSALIYWEMAISIVSDEVEFSSDIEAVTAEESPNMATIEARESTNPRITPHPWTGVSSPIQAIFSRVTKVIRSLRLVDDRSDAGLLEHKKLSQDATKLEEALWSVALPDIAEIDDSGDPNTPSHHHVLLAEAYLFGSLYQIYRKFSGILRHRQQCISSAGCPPLGPKNNPIAEWWNSLSNAASNDMFLRSLGFSVLDRLQQIPITSGTRSVQAILIFVAAGSLAIPSPFIQGPIQHDDYVPSLEAGSALEHDHVMDLRDFTISRLASLRSLVHSRPVDLMLQVIKEMYRRLDMGEEVFWIDLIREMECETMFG</sequence>
<dbReference type="Pfam" id="PF11951">
    <property type="entry name" value="Fungal_trans_2"/>
    <property type="match status" value="1"/>
</dbReference>
<reference evidence="5 6" key="1">
    <citation type="submission" date="2016-07" db="EMBL/GenBank/DDBJ databases">
        <title>Multiple horizontal gene transfer events from other fungi enriched the ability of initially mycotrophic Trichoderma (Ascomycota) to feed on dead plant biomass.</title>
        <authorList>
            <consortium name="DOE Joint Genome Institute"/>
            <person name="Aerts A."/>
            <person name="Atanasova L."/>
            <person name="Chenthamara K."/>
            <person name="Zhang J."/>
            <person name="Grujic M."/>
            <person name="Henrissat B."/>
            <person name="Kuo A."/>
            <person name="Salamov A."/>
            <person name="Lipzen A."/>
            <person name="Labutti K."/>
            <person name="Barry K."/>
            <person name="Miao Y."/>
            <person name="Rahimi M.J."/>
            <person name="Shen Q."/>
            <person name="Grigoriev I.V."/>
            <person name="Kubicek C.P."/>
            <person name="Druzhinina I.S."/>
        </authorList>
    </citation>
    <scope>NUCLEOTIDE SEQUENCE [LARGE SCALE GENOMIC DNA]</scope>
    <source>
        <strain evidence="5 6">CBS 226.95</strain>
    </source>
</reference>
<name>A0A2T3ZS05_TRIHA</name>
<dbReference type="SUPFAM" id="SSF57701">
    <property type="entry name" value="Zn2/Cys6 DNA-binding domain"/>
    <property type="match status" value="1"/>
</dbReference>
<dbReference type="InterPro" id="IPR021858">
    <property type="entry name" value="Fun_TF"/>
</dbReference>
<dbReference type="CDD" id="cd00067">
    <property type="entry name" value="GAL4"/>
    <property type="match status" value="1"/>
</dbReference>
<evidence type="ECO:0000313" key="5">
    <source>
        <dbReference type="EMBL" id="PTB47575.1"/>
    </source>
</evidence>
<dbReference type="GO" id="GO:0000976">
    <property type="term" value="F:transcription cis-regulatory region binding"/>
    <property type="evidence" value="ECO:0007669"/>
    <property type="project" value="TreeGrafter"/>
</dbReference>
<keyword evidence="6" id="KW-1185">Reference proteome</keyword>
<dbReference type="EMBL" id="KZ679714">
    <property type="protein sequence ID" value="PTB47575.1"/>
    <property type="molecule type" value="Genomic_DNA"/>
</dbReference>
<dbReference type="InterPro" id="IPR036864">
    <property type="entry name" value="Zn2-C6_fun-type_DNA-bd_sf"/>
</dbReference>
<dbReference type="GO" id="GO:0005634">
    <property type="term" value="C:nucleus"/>
    <property type="evidence" value="ECO:0007669"/>
    <property type="project" value="UniProtKB-SubCell"/>
</dbReference>
<dbReference type="PROSITE" id="PS50048">
    <property type="entry name" value="ZN2_CY6_FUNGAL_2"/>
    <property type="match status" value="1"/>
</dbReference>
<feature type="region of interest" description="Disordered" evidence="3">
    <location>
        <begin position="97"/>
        <end position="116"/>
    </location>
</feature>
<evidence type="ECO:0000259" key="4">
    <source>
        <dbReference type="PROSITE" id="PS50048"/>
    </source>
</evidence>
<accession>A0A2T3ZS05</accession>
<dbReference type="SMART" id="SM00066">
    <property type="entry name" value="GAL4"/>
    <property type="match status" value="1"/>
</dbReference>
<evidence type="ECO:0000256" key="2">
    <source>
        <dbReference type="ARBA" id="ARBA00023242"/>
    </source>
</evidence>
<organism evidence="5 6">
    <name type="scientific">Trichoderma harzianum CBS 226.95</name>
    <dbReference type="NCBI Taxonomy" id="983964"/>
    <lineage>
        <taxon>Eukaryota</taxon>
        <taxon>Fungi</taxon>
        <taxon>Dikarya</taxon>
        <taxon>Ascomycota</taxon>
        <taxon>Pezizomycotina</taxon>
        <taxon>Sordariomycetes</taxon>
        <taxon>Hypocreomycetidae</taxon>
        <taxon>Hypocreales</taxon>
        <taxon>Hypocreaceae</taxon>
        <taxon>Trichoderma</taxon>
    </lineage>
</organism>
<dbReference type="GO" id="GO:0008270">
    <property type="term" value="F:zinc ion binding"/>
    <property type="evidence" value="ECO:0007669"/>
    <property type="project" value="InterPro"/>
</dbReference>
<dbReference type="AlphaFoldDB" id="A0A2T3ZS05"/>
<dbReference type="PROSITE" id="PS00463">
    <property type="entry name" value="ZN2_CY6_FUNGAL_1"/>
    <property type="match status" value="1"/>
</dbReference>
<dbReference type="RefSeq" id="XP_024767252.1">
    <property type="nucleotide sequence ID" value="XM_024920204.1"/>
</dbReference>
<dbReference type="GeneID" id="36628773"/>
<dbReference type="CDD" id="cd12148">
    <property type="entry name" value="fungal_TF_MHR"/>
    <property type="match status" value="1"/>
</dbReference>
<gene>
    <name evidence="5" type="ORF">M431DRAFT_514323</name>
</gene>